<reference evidence="2 3" key="1">
    <citation type="submission" date="2020-03" db="EMBL/GenBank/DDBJ databases">
        <authorList>
            <person name="Lai Q."/>
        </authorList>
    </citation>
    <scope>NUCLEOTIDE SEQUENCE [LARGE SCALE GENOMIC DNA]</scope>
    <source>
        <strain evidence="2 3">CCUG 25036</strain>
    </source>
</reference>
<evidence type="ECO:0000313" key="3">
    <source>
        <dbReference type="Proteomes" id="UP000490980"/>
    </source>
</evidence>
<proteinExistence type="predicted"/>
<dbReference type="Proteomes" id="UP000490980">
    <property type="component" value="Unassembled WGS sequence"/>
</dbReference>
<feature type="signal peptide" evidence="1">
    <location>
        <begin position="1"/>
        <end position="23"/>
    </location>
</feature>
<gene>
    <name evidence="2" type="ORF">HBF25_00775</name>
</gene>
<name>A0A7X5U704_9GAMM</name>
<evidence type="ECO:0000256" key="1">
    <source>
        <dbReference type="SAM" id="SignalP"/>
    </source>
</evidence>
<organism evidence="2 3">
    <name type="scientific">Luteibacter anthropi</name>
    <dbReference type="NCBI Taxonomy" id="564369"/>
    <lineage>
        <taxon>Bacteria</taxon>
        <taxon>Pseudomonadati</taxon>
        <taxon>Pseudomonadota</taxon>
        <taxon>Gammaproteobacteria</taxon>
        <taxon>Lysobacterales</taxon>
        <taxon>Rhodanobacteraceae</taxon>
        <taxon>Luteibacter</taxon>
    </lineage>
</organism>
<dbReference type="RefSeq" id="WP_166945631.1">
    <property type="nucleotide sequence ID" value="NZ_JAARLZ010000001.1"/>
</dbReference>
<feature type="chain" id="PRO_5031247657" evidence="1">
    <location>
        <begin position="24"/>
        <end position="117"/>
    </location>
</feature>
<comment type="caution">
    <text evidence="2">The sequence shown here is derived from an EMBL/GenBank/DDBJ whole genome shotgun (WGS) entry which is preliminary data.</text>
</comment>
<protein>
    <submittedName>
        <fullName evidence="2">Uncharacterized protein</fullName>
    </submittedName>
</protein>
<sequence length="117" mass="12509">MRIQAIKAAACTMFLMFSATAIAQDAGQDESLNFSHGVRSITPAPSIALAGPYTHFCLQSKLKDTGGTYKCNWMESFAAACEIKDFVGEIYKGAIIDGPKVLGNCPNGSPVVMVTHY</sequence>
<dbReference type="EMBL" id="JAARLZ010000001">
    <property type="protein sequence ID" value="NII04913.1"/>
    <property type="molecule type" value="Genomic_DNA"/>
</dbReference>
<dbReference type="AlphaFoldDB" id="A0A7X5U704"/>
<accession>A0A7X5U704</accession>
<keyword evidence="3" id="KW-1185">Reference proteome</keyword>
<evidence type="ECO:0000313" key="2">
    <source>
        <dbReference type="EMBL" id="NII04913.1"/>
    </source>
</evidence>
<keyword evidence="1" id="KW-0732">Signal</keyword>